<dbReference type="InterPro" id="IPR004043">
    <property type="entry name" value="LCCL"/>
</dbReference>
<dbReference type="PANTHER" id="PTHR31331">
    <property type="entry name" value="LCCL DOMAIN PROTEIN (AFU_ORTHOLOGUE AFUA_5G08630)"/>
    <property type="match status" value="1"/>
</dbReference>
<feature type="region of interest" description="Disordered" evidence="1">
    <location>
        <begin position="679"/>
        <end position="706"/>
    </location>
</feature>
<dbReference type="SMART" id="SM00603">
    <property type="entry name" value="LCCL"/>
    <property type="match status" value="1"/>
</dbReference>
<keyword evidence="2" id="KW-1133">Transmembrane helix</keyword>
<feature type="transmembrane region" description="Helical" evidence="2">
    <location>
        <begin position="335"/>
        <end position="352"/>
    </location>
</feature>
<keyword evidence="2" id="KW-0812">Transmembrane</keyword>
<protein>
    <recommendedName>
        <fullName evidence="3">LCCL domain-containing protein</fullName>
    </recommendedName>
</protein>
<gene>
    <name evidence="4" type="ORF">QR685DRAFT_88125</name>
</gene>
<name>A0ABR3D256_NEUIN</name>
<feature type="transmembrane region" description="Helical" evidence="2">
    <location>
        <begin position="424"/>
        <end position="440"/>
    </location>
</feature>
<keyword evidence="5" id="KW-1185">Reference proteome</keyword>
<dbReference type="PROSITE" id="PS50820">
    <property type="entry name" value="LCCL"/>
    <property type="match status" value="1"/>
</dbReference>
<dbReference type="Proteomes" id="UP001451303">
    <property type="component" value="Unassembled WGS sequence"/>
</dbReference>
<evidence type="ECO:0000259" key="3">
    <source>
        <dbReference type="PROSITE" id="PS50820"/>
    </source>
</evidence>
<dbReference type="Pfam" id="PF03815">
    <property type="entry name" value="LCCL"/>
    <property type="match status" value="1"/>
</dbReference>
<reference evidence="4 5" key="1">
    <citation type="submission" date="2023-09" db="EMBL/GenBank/DDBJ databases">
        <title>Multi-omics analysis of a traditional fermented food reveals byproduct-associated fungal strains for waste-to-food upcycling.</title>
        <authorList>
            <consortium name="Lawrence Berkeley National Laboratory"/>
            <person name="Rekdal V.M."/>
            <person name="Villalobos-Escobedo J.M."/>
            <person name="Rodriguez-Valeron N."/>
            <person name="Garcia M.O."/>
            <person name="Vasquez D.P."/>
            <person name="Damayanti I."/>
            <person name="Sorensen P.M."/>
            <person name="Baidoo E.E."/>
            <person name="De Carvalho A.C."/>
            <person name="Riley R."/>
            <person name="Lipzen A."/>
            <person name="He G."/>
            <person name="Yan M."/>
            <person name="Haridas S."/>
            <person name="Daum C."/>
            <person name="Yoshinaga Y."/>
            <person name="Ng V."/>
            <person name="Grigoriev I.V."/>
            <person name="Munk R."/>
            <person name="Nuraida L."/>
            <person name="Wijaya C.H."/>
            <person name="Morales P.-C."/>
            <person name="Keasling J.D."/>
        </authorList>
    </citation>
    <scope>NUCLEOTIDE SEQUENCE [LARGE SCALE GENOMIC DNA]</scope>
    <source>
        <strain evidence="4 5">FGSC 2613</strain>
    </source>
</reference>
<evidence type="ECO:0000313" key="4">
    <source>
        <dbReference type="EMBL" id="KAL0466778.1"/>
    </source>
</evidence>
<keyword evidence="2" id="KW-0472">Membrane</keyword>
<evidence type="ECO:0000313" key="5">
    <source>
        <dbReference type="Proteomes" id="UP001451303"/>
    </source>
</evidence>
<dbReference type="InterPro" id="IPR051957">
    <property type="entry name" value="CRISP-LCCL_domain"/>
</dbReference>
<accession>A0ABR3D256</accession>
<dbReference type="Gene3D" id="2.170.130.20">
    <property type="entry name" value="LCCL-like domain"/>
    <property type="match status" value="1"/>
</dbReference>
<feature type="region of interest" description="Disordered" evidence="1">
    <location>
        <begin position="1"/>
        <end position="51"/>
    </location>
</feature>
<feature type="transmembrane region" description="Helical" evidence="2">
    <location>
        <begin position="155"/>
        <end position="173"/>
    </location>
</feature>
<proteinExistence type="predicted"/>
<evidence type="ECO:0000256" key="2">
    <source>
        <dbReference type="SAM" id="Phobius"/>
    </source>
</evidence>
<feature type="transmembrane region" description="Helical" evidence="2">
    <location>
        <begin position="386"/>
        <end position="404"/>
    </location>
</feature>
<organism evidence="4 5">
    <name type="scientific">Neurospora intermedia</name>
    <dbReference type="NCBI Taxonomy" id="5142"/>
    <lineage>
        <taxon>Eukaryota</taxon>
        <taxon>Fungi</taxon>
        <taxon>Dikarya</taxon>
        <taxon>Ascomycota</taxon>
        <taxon>Pezizomycotina</taxon>
        <taxon>Sordariomycetes</taxon>
        <taxon>Sordariomycetidae</taxon>
        <taxon>Sordariales</taxon>
        <taxon>Sordariaceae</taxon>
        <taxon>Neurospora</taxon>
    </lineage>
</organism>
<feature type="domain" description="LCCL" evidence="3">
    <location>
        <begin position="223"/>
        <end position="310"/>
    </location>
</feature>
<dbReference type="InterPro" id="IPR036609">
    <property type="entry name" value="LCCL_sf"/>
</dbReference>
<comment type="caution">
    <text evidence="4">The sequence shown here is derived from an EMBL/GenBank/DDBJ whole genome shotgun (WGS) entry which is preliminary data.</text>
</comment>
<sequence>MVGTQDRATSPKSAHQAHQSPQVQDLESLSSSSGSDNSASSSSSSSGTGTPNIANSATILIATDHPDAPLPEITLVEALEADSSPPTPRFIQDAGSWKRWKWVPYPVRRSIVAVIRWAHGPATPQRFRIKPLFPNVQYAPILLLEKKFPRLRHRLWLLFFWIAIWIITFALVMRKELDVDEIPGWGRPVSIGCGAAYWNMDNGCGLNGMQCRPFTDSGFAFKCPANCASYQALNPRAVGDQEVVYRPLVVGGPPATGNDITPVYRGDSYLCGSAVHAGVVSNAHGGCGVVRLIGTQRNFSSSYRNGIDSIPFDSYFPLSFTFEEGVQCSAKDMRWALLAISVVFSSVLSVLITSPTLFFFPVFTGIYWTVGLATDPANITDVPSLISRELGSFLPAILVAWVMYDHMGIRRALTGLTAQFEKTVLWLGGCWVGALTNYTFDFIPIQRLTPHDLQQQPGARAALAIIIVVLTIITASQVWFFRQEGRLVRYLKFYTLVGAGLILCVILPDLKLRIHHYILALLLLPGTSMQTRPSLLYQGLLVGLFINGIARWGWDPVLQTAYALQGDAQLGSPLPALAAPVISLGTNISSITFTWGKPPGRIYDGISVLVNDVERFRTYFSDDEFDKNAPLDFTWTREGEEVGRDNEYFRFAWMQGYKSEDYTKAGVWTREGEWIAMAPGPSRVNKRGSMVGEEEREEEEGRKRLA</sequence>
<evidence type="ECO:0000256" key="1">
    <source>
        <dbReference type="SAM" id="MobiDB-lite"/>
    </source>
</evidence>
<dbReference type="EMBL" id="JAVLET010000011">
    <property type="protein sequence ID" value="KAL0466778.1"/>
    <property type="molecule type" value="Genomic_DNA"/>
</dbReference>
<dbReference type="SUPFAM" id="SSF69848">
    <property type="entry name" value="LCCL domain"/>
    <property type="match status" value="1"/>
</dbReference>
<feature type="transmembrane region" description="Helical" evidence="2">
    <location>
        <begin position="493"/>
        <end position="514"/>
    </location>
</feature>
<feature type="compositionally biased region" description="Low complexity" evidence="1">
    <location>
        <begin position="28"/>
        <end position="46"/>
    </location>
</feature>
<feature type="compositionally biased region" description="Polar residues" evidence="1">
    <location>
        <begin position="1"/>
        <end position="27"/>
    </location>
</feature>
<feature type="transmembrane region" description="Helical" evidence="2">
    <location>
        <begin position="461"/>
        <end position="481"/>
    </location>
</feature>
<dbReference type="PANTHER" id="PTHR31331:SF8">
    <property type="entry name" value="LCCL DOMAIN PROTEIN (AFU_ORTHOLOGUE AFUA_5G02970)"/>
    <property type="match status" value="1"/>
</dbReference>